<sequence>MFKNLFGRDDDEDDYKISTEDAEEEMQSIRKAIFKIINVQVIYDSDECIFYTTATCINENNKIETINLDGFTIDEDIDSLIGANIDYEEFEEFQEIVGRGRIYKENKNESRVL</sequence>
<comment type="caution">
    <text evidence="2">The sequence shown here is derived from an EMBL/GenBank/DDBJ whole genome shotgun (WGS) entry which is preliminary data.</text>
</comment>
<feature type="region of interest" description="Disordered" evidence="1">
    <location>
        <begin position="1"/>
        <end position="20"/>
    </location>
</feature>
<feature type="compositionally biased region" description="Acidic residues" evidence="1">
    <location>
        <begin position="9"/>
        <end position="20"/>
    </location>
</feature>
<keyword evidence="3" id="KW-1185">Reference proteome</keyword>
<protein>
    <submittedName>
        <fullName evidence="2">Uncharacterized protein</fullName>
    </submittedName>
</protein>
<dbReference type="Proteomes" id="UP000632377">
    <property type="component" value="Unassembled WGS sequence"/>
</dbReference>
<dbReference type="RefSeq" id="WP_202748604.1">
    <property type="nucleotide sequence ID" value="NZ_JAESWC010000002.1"/>
</dbReference>
<gene>
    <name evidence="2" type="ORF">JK636_09650</name>
</gene>
<evidence type="ECO:0000256" key="1">
    <source>
        <dbReference type="SAM" id="MobiDB-lite"/>
    </source>
</evidence>
<name>A0ABS1T9M6_9CLOT</name>
<evidence type="ECO:0000313" key="3">
    <source>
        <dbReference type="Proteomes" id="UP000632377"/>
    </source>
</evidence>
<accession>A0ABS1T9M6</accession>
<dbReference type="EMBL" id="JAESWC010000002">
    <property type="protein sequence ID" value="MBL4936025.1"/>
    <property type="molecule type" value="Genomic_DNA"/>
</dbReference>
<proteinExistence type="predicted"/>
<evidence type="ECO:0000313" key="2">
    <source>
        <dbReference type="EMBL" id="MBL4936025.1"/>
    </source>
</evidence>
<reference evidence="2 3" key="1">
    <citation type="submission" date="2021-01" db="EMBL/GenBank/DDBJ databases">
        <title>Genome public.</title>
        <authorList>
            <person name="Liu C."/>
            <person name="Sun Q."/>
        </authorList>
    </citation>
    <scope>NUCLEOTIDE SEQUENCE [LARGE SCALE GENOMIC DNA]</scope>
    <source>
        <strain evidence="2 3">YIM B02515</strain>
    </source>
</reference>
<organism evidence="2 3">
    <name type="scientific">Clostridium rhizosphaerae</name>
    <dbReference type="NCBI Taxonomy" id="2803861"/>
    <lineage>
        <taxon>Bacteria</taxon>
        <taxon>Bacillati</taxon>
        <taxon>Bacillota</taxon>
        <taxon>Clostridia</taxon>
        <taxon>Eubacteriales</taxon>
        <taxon>Clostridiaceae</taxon>
        <taxon>Clostridium</taxon>
    </lineage>
</organism>